<keyword evidence="1" id="KW-0732">Signal</keyword>
<dbReference type="Proteomes" id="UP000308705">
    <property type="component" value="Unassembled WGS sequence"/>
</dbReference>
<evidence type="ECO:0000313" key="3">
    <source>
        <dbReference type="Proteomes" id="UP000308705"/>
    </source>
</evidence>
<dbReference type="EMBL" id="SZQA01000049">
    <property type="protein sequence ID" value="TKK81058.1"/>
    <property type="molecule type" value="Genomic_DNA"/>
</dbReference>
<feature type="signal peptide" evidence="1">
    <location>
        <begin position="1"/>
        <end position="22"/>
    </location>
</feature>
<dbReference type="PROSITE" id="PS51257">
    <property type="entry name" value="PROKAR_LIPOPROTEIN"/>
    <property type="match status" value="1"/>
</dbReference>
<feature type="chain" id="PRO_5020526798" description="Lipoprotein" evidence="1">
    <location>
        <begin position="23"/>
        <end position="136"/>
    </location>
</feature>
<organism evidence="2 3">
    <name type="scientific">Herbidospora galbida</name>
    <dbReference type="NCBI Taxonomy" id="2575442"/>
    <lineage>
        <taxon>Bacteria</taxon>
        <taxon>Bacillati</taxon>
        <taxon>Actinomycetota</taxon>
        <taxon>Actinomycetes</taxon>
        <taxon>Streptosporangiales</taxon>
        <taxon>Streptosporangiaceae</taxon>
        <taxon>Herbidospora</taxon>
    </lineage>
</organism>
<comment type="caution">
    <text evidence="2">The sequence shown here is derived from an EMBL/GenBank/DDBJ whole genome shotgun (WGS) entry which is preliminary data.</text>
</comment>
<name>A0A4U3LXW4_9ACTN</name>
<accession>A0A4U3LXW4</accession>
<keyword evidence="3" id="KW-1185">Reference proteome</keyword>
<protein>
    <recommendedName>
        <fullName evidence="4">Lipoprotein</fullName>
    </recommendedName>
</protein>
<dbReference type="OrthoDB" id="3539396at2"/>
<evidence type="ECO:0008006" key="4">
    <source>
        <dbReference type="Google" id="ProtNLM"/>
    </source>
</evidence>
<reference evidence="2 3" key="1">
    <citation type="submission" date="2019-04" db="EMBL/GenBank/DDBJ databases">
        <title>Herbidospora sp. NEAU-GS14.nov., a novel actinomycete isolated from soil.</title>
        <authorList>
            <person name="Han L."/>
        </authorList>
    </citation>
    <scope>NUCLEOTIDE SEQUENCE [LARGE SCALE GENOMIC DNA]</scope>
    <source>
        <strain evidence="2 3">NEAU-GS14</strain>
    </source>
</reference>
<evidence type="ECO:0000256" key="1">
    <source>
        <dbReference type="SAM" id="SignalP"/>
    </source>
</evidence>
<gene>
    <name evidence="2" type="ORF">FDA94_34275</name>
</gene>
<evidence type="ECO:0000313" key="2">
    <source>
        <dbReference type="EMBL" id="TKK81058.1"/>
    </source>
</evidence>
<sequence length="136" mass="14317">MRRLLIAGSALLLAGCGGLSEADTKACGDGRKLVAYALSITDVAPEELVGVMTEATGDRFRATAAEAADEGVKNALTALEKTMAGFRPTQVTVTGTTIGEQYLAKVESDRQRQENVDKLEATLRKQGKALNEVCGT</sequence>
<proteinExistence type="predicted"/>
<dbReference type="AlphaFoldDB" id="A0A4U3LXW4"/>
<dbReference type="RefSeq" id="WP_137251211.1">
    <property type="nucleotide sequence ID" value="NZ_SZQA01000049.1"/>
</dbReference>